<feature type="transmembrane region" description="Helical" evidence="1">
    <location>
        <begin position="266"/>
        <end position="284"/>
    </location>
</feature>
<dbReference type="EMBL" id="CP045851">
    <property type="protein sequence ID" value="QGG95847.1"/>
    <property type="molecule type" value="Genomic_DNA"/>
</dbReference>
<feature type="transmembrane region" description="Helical" evidence="1">
    <location>
        <begin position="113"/>
        <end position="131"/>
    </location>
</feature>
<feature type="transmembrane region" description="Helical" evidence="1">
    <location>
        <begin position="316"/>
        <end position="341"/>
    </location>
</feature>
<evidence type="ECO:0000313" key="3">
    <source>
        <dbReference type="Proteomes" id="UP000334019"/>
    </source>
</evidence>
<dbReference type="Proteomes" id="UP000334019">
    <property type="component" value="Chromosome"/>
</dbReference>
<keyword evidence="3" id="KW-1185">Reference proteome</keyword>
<accession>A0A5Q2RP21</accession>
<feature type="transmembrane region" description="Helical" evidence="1">
    <location>
        <begin position="361"/>
        <end position="378"/>
    </location>
</feature>
<reference evidence="2 3" key="1">
    <citation type="submission" date="2019-11" db="EMBL/GenBank/DDBJ databases">
        <authorList>
            <person name="He Y."/>
        </authorList>
    </citation>
    <scope>NUCLEOTIDE SEQUENCE [LARGE SCALE GENOMIC DNA]</scope>
    <source>
        <strain evidence="2 3">SCSIO 58843</strain>
    </source>
</reference>
<organism evidence="2 3">
    <name type="scientific">Actinomarinicola tropica</name>
    <dbReference type="NCBI Taxonomy" id="2789776"/>
    <lineage>
        <taxon>Bacteria</taxon>
        <taxon>Bacillati</taxon>
        <taxon>Actinomycetota</taxon>
        <taxon>Acidimicrobiia</taxon>
        <taxon>Acidimicrobiales</taxon>
        <taxon>Iamiaceae</taxon>
        <taxon>Actinomarinicola</taxon>
    </lineage>
</organism>
<evidence type="ECO:0000313" key="2">
    <source>
        <dbReference type="EMBL" id="QGG95847.1"/>
    </source>
</evidence>
<feature type="transmembrane region" description="Helical" evidence="1">
    <location>
        <begin position="84"/>
        <end position="107"/>
    </location>
</feature>
<proteinExistence type="predicted"/>
<feature type="transmembrane region" description="Helical" evidence="1">
    <location>
        <begin position="56"/>
        <end position="77"/>
    </location>
</feature>
<dbReference type="AlphaFoldDB" id="A0A5Q2RP21"/>
<dbReference type="RefSeq" id="WP_153759953.1">
    <property type="nucleotide sequence ID" value="NZ_CP045851.1"/>
</dbReference>
<sequence>MTWTVERRAVVGVVALAVALAVHRAVALSGIDVTVATDEIGYIANARHLAGGYPDVVMTGTFYSVGASLLLVPIAALTSSPTTLHVAGIMVNVALASLLVVALHQLLRRHLGAGPTAAFAGAAVAGTIPWITTNAATLWSETLLSLLVVVWLLAVGRLRPGHRWAPVGLALCSVGLYAVHARTIAMLGLAVALVAAATALGRVRPSAAGLAALVAVVGVATTRLLNRAIAEAVYLRGQDAAGEGTLGKLRWEDVGSYLDSLAGQSWGLLVSTFGLLVPGVWFLGRGAWQRRREVLARETGDADADADTSVGRFDPIVAGAALAVLAWFVAVSTAQIGTGIARLSRGVVDTSRGDLLVYTRYVEPIAVVVAAAGVAWVLDRQVRARERFAVAGATVALLGALTLWIRSAFPVEWFDSFFSPSNASVVYAWIRWVDSFSPARIALPVAVLAGLAMALPELGRRLALVAAVVVSLALTSTGVADHLRFFSDYGRTHRAVPMAINEAGVDEVGFLAPWDGSPFYTYQFWLTDASYVLVDEADLATGPELLIAPLEWPGAARQGAVRVTADPELGTALWRLPG</sequence>
<feature type="transmembrane region" description="Helical" evidence="1">
    <location>
        <begin position="207"/>
        <end position="225"/>
    </location>
</feature>
<evidence type="ECO:0000256" key="1">
    <source>
        <dbReference type="SAM" id="Phobius"/>
    </source>
</evidence>
<feature type="transmembrane region" description="Helical" evidence="1">
    <location>
        <begin position="390"/>
        <end position="409"/>
    </location>
</feature>
<gene>
    <name evidence="2" type="ORF">GH723_12475</name>
</gene>
<feature type="transmembrane region" description="Helical" evidence="1">
    <location>
        <begin position="429"/>
        <end position="455"/>
    </location>
</feature>
<dbReference type="KEGG" id="atq:GH723_12475"/>
<feature type="transmembrane region" description="Helical" evidence="1">
    <location>
        <begin position="462"/>
        <end position="480"/>
    </location>
</feature>
<keyword evidence="1" id="KW-1133">Transmembrane helix</keyword>
<name>A0A5Q2RP21_9ACTN</name>
<feature type="transmembrane region" description="Helical" evidence="1">
    <location>
        <begin position="138"/>
        <end position="156"/>
    </location>
</feature>
<protein>
    <recommendedName>
        <fullName evidence="4">Glycosyltransferase RgtA/B/C/D-like domain-containing protein</fullName>
    </recommendedName>
</protein>
<feature type="transmembrane region" description="Helical" evidence="1">
    <location>
        <begin position="176"/>
        <end position="200"/>
    </location>
</feature>
<evidence type="ECO:0008006" key="4">
    <source>
        <dbReference type="Google" id="ProtNLM"/>
    </source>
</evidence>
<keyword evidence="1" id="KW-0472">Membrane</keyword>
<keyword evidence="1" id="KW-0812">Transmembrane</keyword>